<dbReference type="InterPro" id="IPR018771">
    <property type="entry name" value="PocR_dom"/>
</dbReference>
<keyword evidence="3" id="KW-0804">Transcription</keyword>
<dbReference type="PRINTS" id="PR00032">
    <property type="entry name" value="HTHARAC"/>
</dbReference>
<dbReference type="Gene3D" id="1.10.10.60">
    <property type="entry name" value="Homeodomain-like"/>
    <property type="match status" value="2"/>
</dbReference>
<dbReference type="GO" id="GO:0043565">
    <property type="term" value="F:sequence-specific DNA binding"/>
    <property type="evidence" value="ECO:0007669"/>
    <property type="project" value="InterPro"/>
</dbReference>
<evidence type="ECO:0000259" key="4">
    <source>
        <dbReference type="PROSITE" id="PS01124"/>
    </source>
</evidence>
<evidence type="ECO:0000256" key="1">
    <source>
        <dbReference type="ARBA" id="ARBA00023015"/>
    </source>
</evidence>
<organism evidence="5 6">
    <name type="scientific">Oxobacter pfennigii</name>
    <dbReference type="NCBI Taxonomy" id="36849"/>
    <lineage>
        <taxon>Bacteria</taxon>
        <taxon>Bacillati</taxon>
        <taxon>Bacillota</taxon>
        <taxon>Clostridia</taxon>
        <taxon>Eubacteriales</taxon>
        <taxon>Clostridiaceae</taxon>
        <taxon>Oxobacter</taxon>
    </lineage>
</organism>
<protein>
    <submittedName>
        <fullName evidence="5">HTH-type transcriptional regulator YesS</fullName>
    </submittedName>
</protein>
<reference evidence="5 6" key="1">
    <citation type="submission" date="2015-09" db="EMBL/GenBank/DDBJ databases">
        <title>Genome sequence of Oxobacter pfennigii DSM 3222.</title>
        <authorList>
            <person name="Poehlein A."/>
            <person name="Bengelsdorf F.R."/>
            <person name="Schiel-Bengelsdorf B."/>
            <person name="Duerre P."/>
            <person name="Daniel R."/>
        </authorList>
    </citation>
    <scope>NUCLEOTIDE SEQUENCE [LARGE SCALE GENOMIC DNA]</scope>
    <source>
        <strain evidence="5 6">DSM 3222</strain>
    </source>
</reference>
<evidence type="ECO:0000256" key="3">
    <source>
        <dbReference type="ARBA" id="ARBA00023163"/>
    </source>
</evidence>
<dbReference type="SMART" id="SM00342">
    <property type="entry name" value="HTH_ARAC"/>
    <property type="match status" value="1"/>
</dbReference>
<dbReference type="Proteomes" id="UP000050326">
    <property type="component" value="Unassembled WGS sequence"/>
</dbReference>
<comment type="caution">
    <text evidence="5">The sequence shown here is derived from an EMBL/GenBank/DDBJ whole genome shotgun (WGS) entry which is preliminary data.</text>
</comment>
<dbReference type="PANTHER" id="PTHR43280:SF28">
    <property type="entry name" value="HTH-TYPE TRANSCRIPTIONAL ACTIVATOR RHAS"/>
    <property type="match status" value="1"/>
</dbReference>
<evidence type="ECO:0000256" key="2">
    <source>
        <dbReference type="ARBA" id="ARBA00023125"/>
    </source>
</evidence>
<dbReference type="AlphaFoldDB" id="A0A0N8NT50"/>
<sequence length="475" mass="53929">MNKSVSGQNRTGTSSYVPDNFPSESLKNLKNAMELYRDLTEVDYSIFFELPVEDNAYDDFSNVKNDFCSYTCLSKEGSSKCRNQILKAGRQALDLGQPYVFVCYGGLVEWAVPIIQGKNYIGTAAAGRIRMEKADDEAREEMEEQFKSLGLDGDHGWKLYKELPYMTPHKVNKASSLLFAIICFQMESDKDLLENQKKLWAKRASFAETILEQKRARELALKPYLYISTDSGTAGNRQYSIFTDDEGSLTKESQLIKQEKELIGRIRLGDRSAAKKIINEILGDIFLNTGEDLSLTKARLLELLTSVGRAAIQRDAPGEVLFSLYQDAVSSLQDAGTFEDIYPLTADLFDRLMNTIYQSRDKDKYAPVLKALEYLKQHYAGDININHAANSVHLSPHYLSRLFKEELGITIIEYLTEIRLEAAKDLLVNTGLTINEVAGQVGYQDITYFSRLFKKRQGISPGEYRRWWKTAKNIK</sequence>
<keyword evidence="1" id="KW-0805">Transcription regulation</keyword>
<dbReference type="PROSITE" id="PS01124">
    <property type="entry name" value="HTH_ARAC_FAMILY_2"/>
    <property type="match status" value="1"/>
</dbReference>
<dbReference type="InterPro" id="IPR018060">
    <property type="entry name" value="HTH_AraC"/>
</dbReference>
<name>A0A0N8NT50_9CLOT</name>
<dbReference type="EMBL" id="LKET01000033">
    <property type="protein sequence ID" value="KPU43848.1"/>
    <property type="molecule type" value="Genomic_DNA"/>
</dbReference>
<evidence type="ECO:0000313" key="5">
    <source>
        <dbReference type="EMBL" id="KPU43848.1"/>
    </source>
</evidence>
<dbReference type="SUPFAM" id="SSF46689">
    <property type="entry name" value="Homeodomain-like"/>
    <property type="match status" value="2"/>
</dbReference>
<dbReference type="GO" id="GO:0003700">
    <property type="term" value="F:DNA-binding transcription factor activity"/>
    <property type="evidence" value="ECO:0007669"/>
    <property type="project" value="InterPro"/>
</dbReference>
<dbReference type="STRING" id="36849.OXPF_25530"/>
<gene>
    <name evidence="5" type="primary">yesS_3</name>
    <name evidence="5" type="ORF">OXPF_25530</name>
</gene>
<keyword evidence="2" id="KW-0238">DNA-binding</keyword>
<dbReference type="Pfam" id="PF10114">
    <property type="entry name" value="PocR"/>
    <property type="match status" value="1"/>
</dbReference>
<accession>A0A0N8NT50</accession>
<keyword evidence="6" id="KW-1185">Reference proteome</keyword>
<dbReference type="OrthoDB" id="1934152at2"/>
<dbReference type="PANTHER" id="PTHR43280">
    <property type="entry name" value="ARAC-FAMILY TRANSCRIPTIONAL REGULATOR"/>
    <property type="match status" value="1"/>
</dbReference>
<proteinExistence type="predicted"/>
<dbReference type="Pfam" id="PF12833">
    <property type="entry name" value="HTH_18"/>
    <property type="match status" value="1"/>
</dbReference>
<dbReference type="RefSeq" id="WP_054875584.1">
    <property type="nucleotide sequence ID" value="NZ_LKET01000033.1"/>
</dbReference>
<feature type="domain" description="HTH araC/xylS-type" evidence="4">
    <location>
        <begin position="369"/>
        <end position="467"/>
    </location>
</feature>
<dbReference type="InterPro" id="IPR009057">
    <property type="entry name" value="Homeodomain-like_sf"/>
</dbReference>
<dbReference type="PATRIC" id="fig|36849.3.peg.2698"/>
<evidence type="ECO:0000313" key="6">
    <source>
        <dbReference type="Proteomes" id="UP000050326"/>
    </source>
</evidence>
<dbReference type="InterPro" id="IPR020449">
    <property type="entry name" value="Tscrpt_reg_AraC-type_HTH"/>
</dbReference>